<feature type="chain" id="PRO_5041249044" evidence="2">
    <location>
        <begin position="34"/>
        <end position="325"/>
    </location>
</feature>
<keyword evidence="2" id="KW-0732">Signal</keyword>
<feature type="signal peptide" evidence="2">
    <location>
        <begin position="1"/>
        <end position="33"/>
    </location>
</feature>
<comment type="caution">
    <text evidence="3">The sequence shown here is derived from an EMBL/GenBank/DDBJ whole genome shotgun (WGS) entry which is preliminary data.</text>
</comment>
<proteinExistence type="predicted"/>
<dbReference type="EMBL" id="MU806334">
    <property type="protein sequence ID" value="KAJ3836271.1"/>
    <property type="molecule type" value="Genomic_DNA"/>
</dbReference>
<protein>
    <submittedName>
        <fullName evidence="3">Uncharacterized protein</fullName>
    </submittedName>
</protein>
<dbReference type="Proteomes" id="UP001163846">
    <property type="component" value="Unassembled WGS sequence"/>
</dbReference>
<reference evidence="3" key="1">
    <citation type="submission" date="2022-08" db="EMBL/GenBank/DDBJ databases">
        <authorList>
            <consortium name="DOE Joint Genome Institute"/>
            <person name="Min B."/>
            <person name="Riley R."/>
            <person name="Sierra-Patev S."/>
            <person name="Naranjo-Ortiz M."/>
            <person name="Looney B."/>
            <person name="Konkel Z."/>
            <person name="Slot J.C."/>
            <person name="Sakamoto Y."/>
            <person name="Steenwyk J.L."/>
            <person name="Rokas A."/>
            <person name="Carro J."/>
            <person name="Camarero S."/>
            <person name="Ferreira P."/>
            <person name="Molpeceres G."/>
            <person name="Ruiz-Duenas F.J."/>
            <person name="Serrano A."/>
            <person name="Henrissat B."/>
            <person name="Drula E."/>
            <person name="Hughes K.W."/>
            <person name="Mata J.L."/>
            <person name="Ishikawa N.K."/>
            <person name="Vargas-Isla R."/>
            <person name="Ushijima S."/>
            <person name="Smith C.A."/>
            <person name="Ahrendt S."/>
            <person name="Andreopoulos W."/>
            <person name="He G."/>
            <person name="Labutti K."/>
            <person name="Lipzen A."/>
            <person name="Ng V."/>
            <person name="Sandor L."/>
            <person name="Barry K."/>
            <person name="Martinez A.T."/>
            <person name="Xiao Y."/>
            <person name="Gibbons J.G."/>
            <person name="Terashima K."/>
            <person name="Hibbett D.S."/>
            <person name="Grigoriev I.V."/>
        </authorList>
    </citation>
    <scope>NUCLEOTIDE SEQUENCE</scope>
    <source>
        <strain evidence="3">TFB9207</strain>
    </source>
</reference>
<feature type="compositionally biased region" description="Basic residues" evidence="1">
    <location>
        <begin position="291"/>
        <end position="308"/>
    </location>
</feature>
<feature type="region of interest" description="Disordered" evidence="1">
    <location>
        <begin position="291"/>
        <end position="325"/>
    </location>
</feature>
<organism evidence="3 4">
    <name type="scientific">Lentinula raphanica</name>
    <dbReference type="NCBI Taxonomy" id="153919"/>
    <lineage>
        <taxon>Eukaryota</taxon>
        <taxon>Fungi</taxon>
        <taxon>Dikarya</taxon>
        <taxon>Basidiomycota</taxon>
        <taxon>Agaricomycotina</taxon>
        <taxon>Agaricomycetes</taxon>
        <taxon>Agaricomycetidae</taxon>
        <taxon>Agaricales</taxon>
        <taxon>Marasmiineae</taxon>
        <taxon>Omphalotaceae</taxon>
        <taxon>Lentinula</taxon>
    </lineage>
</organism>
<name>A0AA38P560_9AGAR</name>
<accession>A0AA38P560</accession>
<evidence type="ECO:0000313" key="4">
    <source>
        <dbReference type="Proteomes" id="UP001163846"/>
    </source>
</evidence>
<dbReference type="AlphaFoldDB" id="A0AA38P560"/>
<gene>
    <name evidence="3" type="ORF">F5878DRAFT_663122</name>
</gene>
<evidence type="ECO:0000256" key="1">
    <source>
        <dbReference type="SAM" id="MobiDB-lite"/>
    </source>
</evidence>
<sequence>MQLIRFDLLPLSPFRLRHTILLAMCLLKATVTALPGTAVQELVPHDKPQEYNLRLQIHAIDHDNQAEKVLCLEFVEFRQVICSPDSSSVTSQHPIVKFIDLGLVRFASENDGKDTLHTVRQHLPASDLDPWEYTDEVIASLAMLLSDEFLSKHDPKYAHRTGDFDLHVGDRFVSYKSTQCHPTTVKTLKEFSDYTYFRNRRTMVAAFSAMERDTLAWTPQGQPNWADTLAVDESWGTPPRWKMGSLRVNKAMEFLSTTPSGYHYYNVKAITPTTMQEWNEHRRDIVMTVAKGRKGHRDRINAKRRKNRKDQGRRPQSRGLDGPSR</sequence>
<evidence type="ECO:0000256" key="2">
    <source>
        <dbReference type="SAM" id="SignalP"/>
    </source>
</evidence>
<evidence type="ECO:0000313" key="3">
    <source>
        <dbReference type="EMBL" id="KAJ3836271.1"/>
    </source>
</evidence>
<keyword evidence="4" id="KW-1185">Reference proteome</keyword>